<evidence type="ECO:0000256" key="6">
    <source>
        <dbReference type="RuleBase" id="RU003836"/>
    </source>
</evidence>
<dbReference type="InterPro" id="IPR030373">
    <property type="entry name" value="PABS_CS"/>
</dbReference>
<dbReference type="Gene3D" id="2.30.140.10">
    <property type="entry name" value="Spermidine synthase, tetramerisation domain"/>
    <property type="match status" value="1"/>
</dbReference>
<dbReference type="GO" id="GO:0008295">
    <property type="term" value="P:spermidine biosynthetic process"/>
    <property type="evidence" value="ECO:0007669"/>
    <property type="project" value="UniProtKB-UniRule"/>
</dbReference>
<feature type="domain" description="PABS" evidence="8">
    <location>
        <begin position="2"/>
        <end position="237"/>
    </location>
</feature>
<reference evidence="9" key="1">
    <citation type="journal article" date="2023" name="Int. J. Syst. Evol. Microbiol.">
        <title>&lt;i&gt;Holtiella tumoricola&lt;/i&gt; gen. nov. sp. nov., isolated from a human clinical sample.</title>
        <authorList>
            <person name="Allen-Vercoe E."/>
            <person name="Daigneault M.C."/>
            <person name="Vancuren S.J."/>
            <person name="Cochrane K."/>
            <person name="O'Neal L.L."/>
            <person name="Sankaranarayanan K."/>
            <person name="Lawson P.A."/>
        </authorList>
    </citation>
    <scope>NUCLEOTIDE SEQUENCE</scope>
    <source>
        <strain evidence="9">CC70A</strain>
    </source>
</reference>
<dbReference type="PROSITE" id="PS01330">
    <property type="entry name" value="PABS_1"/>
    <property type="match status" value="1"/>
</dbReference>
<dbReference type="PROSITE" id="PS51006">
    <property type="entry name" value="PABS_2"/>
    <property type="match status" value="1"/>
</dbReference>
<dbReference type="NCBIfam" id="NF002010">
    <property type="entry name" value="PRK00811.1"/>
    <property type="match status" value="1"/>
</dbReference>
<dbReference type="InterPro" id="IPR001045">
    <property type="entry name" value="Spermi_synthase"/>
</dbReference>
<dbReference type="InterPro" id="IPR029063">
    <property type="entry name" value="SAM-dependent_MTases_sf"/>
</dbReference>
<evidence type="ECO:0000256" key="4">
    <source>
        <dbReference type="HAMAP-Rule" id="MF_00198"/>
    </source>
</evidence>
<comment type="catalytic activity">
    <reaction evidence="4 7">
        <text>S-adenosyl 3-(methylsulfanyl)propylamine + putrescine = S-methyl-5'-thioadenosine + spermidine + H(+)</text>
        <dbReference type="Rhea" id="RHEA:12721"/>
        <dbReference type="ChEBI" id="CHEBI:15378"/>
        <dbReference type="ChEBI" id="CHEBI:17509"/>
        <dbReference type="ChEBI" id="CHEBI:57443"/>
        <dbReference type="ChEBI" id="CHEBI:57834"/>
        <dbReference type="ChEBI" id="CHEBI:326268"/>
        <dbReference type="EC" id="2.5.1.16"/>
    </reaction>
</comment>
<organism evidence="9 10">
    <name type="scientific">Holtiella tumoricola</name>
    <dbReference type="NCBI Taxonomy" id="3018743"/>
    <lineage>
        <taxon>Bacteria</taxon>
        <taxon>Bacillati</taxon>
        <taxon>Bacillota</taxon>
        <taxon>Clostridia</taxon>
        <taxon>Lachnospirales</taxon>
        <taxon>Cellulosilyticaceae</taxon>
        <taxon>Holtiella</taxon>
    </lineage>
</organism>
<name>A0AA42DJ76_9FIRM</name>
<dbReference type="Pfam" id="PF17284">
    <property type="entry name" value="Spermine_synt_N"/>
    <property type="match status" value="1"/>
</dbReference>
<dbReference type="GO" id="GO:0005829">
    <property type="term" value="C:cytosol"/>
    <property type="evidence" value="ECO:0007669"/>
    <property type="project" value="TreeGrafter"/>
</dbReference>
<sequence>MELWYKEEHSPNVKFSIKVDKHLYSHTSRFQRIDIMESNEFGRFLTLDSSMMLTEKDEFIYHEMMVHVAMAIHPNVKRVLVIGGGDGGVVRELTKYPSIDEIDLVEIDEMVVEACKAWLPQTACKLEDARVQIYYVDGLRFIRAKENHYDLIIVDSTDPFGPGEGLYTKAFYGNCFKALTDKGILINQHESPYYSEHAASLKRAYASLEGCFPITQFYQAHIPTYPTGYWLFGFASKAYHPIEDLDEEKWNQLGIETDYYNTTLHRGAFALPNYIQKLLK</sequence>
<feature type="binding site" evidence="4">
    <location>
        <position position="31"/>
    </location>
    <ligand>
        <name>S-methyl-5'-thioadenosine</name>
        <dbReference type="ChEBI" id="CHEBI:17509"/>
    </ligand>
</feature>
<dbReference type="InterPro" id="IPR035246">
    <property type="entry name" value="Spermidine_synt_N"/>
</dbReference>
<feature type="binding site" evidence="4">
    <location>
        <position position="106"/>
    </location>
    <ligand>
        <name>S-methyl-5'-thioadenosine</name>
        <dbReference type="ChEBI" id="CHEBI:17509"/>
    </ligand>
</feature>
<dbReference type="InterPro" id="IPR030374">
    <property type="entry name" value="PABS"/>
</dbReference>
<comment type="function">
    <text evidence="4">Catalyzes the irreversible transfer of a propylamine group from the amino donor S-adenosylmethioninamine (decarboxy-AdoMet) to putrescine (1,4-diaminobutane) to yield spermidine.</text>
</comment>
<dbReference type="EMBL" id="JAQIFT010000003">
    <property type="protein sequence ID" value="MDA3729922.1"/>
    <property type="molecule type" value="Genomic_DNA"/>
</dbReference>
<evidence type="ECO:0000313" key="9">
    <source>
        <dbReference type="EMBL" id="MDA3729922.1"/>
    </source>
</evidence>
<proteinExistence type="inferred from homology"/>
<comment type="similarity">
    <text evidence="1 4 6">Belongs to the spermidine/spermine synthase family.</text>
</comment>
<evidence type="ECO:0000256" key="1">
    <source>
        <dbReference type="ARBA" id="ARBA00007867"/>
    </source>
</evidence>
<comment type="caution">
    <text evidence="9">The sequence shown here is derived from an EMBL/GenBank/DDBJ whole genome shotgun (WGS) entry which is preliminary data.</text>
</comment>
<evidence type="ECO:0000256" key="3">
    <source>
        <dbReference type="ARBA" id="ARBA00023115"/>
    </source>
</evidence>
<dbReference type="SUPFAM" id="SSF53335">
    <property type="entry name" value="S-adenosyl-L-methionine-dependent methyltransferases"/>
    <property type="match status" value="1"/>
</dbReference>
<feature type="binding site" evidence="4">
    <location>
        <position position="162"/>
    </location>
    <ligand>
        <name>S-methyl-5'-thioadenosine</name>
        <dbReference type="ChEBI" id="CHEBI:17509"/>
    </ligand>
</feature>
<dbReference type="EC" id="2.5.1.16" evidence="4"/>
<evidence type="ECO:0000256" key="5">
    <source>
        <dbReference type="PROSITE-ProRule" id="PRU00354"/>
    </source>
</evidence>
<dbReference type="PANTHER" id="PTHR11558:SF11">
    <property type="entry name" value="SPERMIDINE SYNTHASE"/>
    <property type="match status" value="1"/>
</dbReference>
<keyword evidence="10" id="KW-1185">Reference proteome</keyword>
<comment type="pathway">
    <text evidence="4">Amine and polyamine biosynthesis; spermidine biosynthesis; spermidine from putrescine: step 1/1.</text>
</comment>
<protein>
    <recommendedName>
        <fullName evidence="4">Polyamine aminopropyltransferase</fullName>
    </recommendedName>
    <alternativeName>
        <fullName evidence="4">Putrescine aminopropyltransferase</fullName>
        <shortName evidence="4">PAPT</shortName>
    </alternativeName>
    <alternativeName>
        <fullName evidence="4">Spermidine synthase</fullName>
        <shortName evidence="4">SPDS</shortName>
        <shortName evidence="4">SPDSY</shortName>
        <ecNumber evidence="4">2.5.1.16</ecNumber>
    </alternativeName>
</protein>
<keyword evidence="3 4" id="KW-0620">Polyamine biosynthesis</keyword>
<evidence type="ECO:0000259" key="8">
    <source>
        <dbReference type="PROSITE" id="PS51006"/>
    </source>
</evidence>
<feature type="binding site" evidence="4">
    <location>
        <position position="86"/>
    </location>
    <ligand>
        <name>spermidine</name>
        <dbReference type="ChEBI" id="CHEBI:57834"/>
    </ligand>
</feature>
<dbReference type="InterPro" id="IPR037163">
    <property type="entry name" value="Spermidine_synt_N_sf"/>
</dbReference>
<dbReference type="HAMAP" id="MF_00198">
    <property type="entry name" value="Spermidine_synth"/>
    <property type="match status" value="1"/>
</dbReference>
<evidence type="ECO:0000256" key="2">
    <source>
        <dbReference type="ARBA" id="ARBA00022679"/>
    </source>
</evidence>
<comment type="subunit">
    <text evidence="4">Homodimer or homotetramer.</text>
</comment>
<dbReference type="Gene3D" id="3.40.50.150">
    <property type="entry name" value="Vaccinia Virus protein VP39"/>
    <property type="match status" value="1"/>
</dbReference>
<gene>
    <name evidence="4 9" type="primary">speE</name>
    <name evidence="9" type="ORF">PBV87_00145</name>
</gene>
<feature type="active site" description="Proton acceptor" evidence="4 5">
    <location>
        <position position="155"/>
    </location>
</feature>
<dbReference type="NCBIfam" id="TIGR00417">
    <property type="entry name" value="speE"/>
    <property type="match status" value="1"/>
</dbReference>
<dbReference type="Pfam" id="PF01564">
    <property type="entry name" value="Spermine_synth"/>
    <property type="match status" value="1"/>
</dbReference>
<evidence type="ECO:0000256" key="7">
    <source>
        <dbReference type="RuleBase" id="RU003837"/>
    </source>
</evidence>
<accession>A0AA42DJ76</accession>
<feature type="binding site" evidence="4">
    <location>
        <begin position="155"/>
        <end position="158"/>
    </location>
    <ligand>
        <name>spermidine</name>
        <dbReference type="ChEBI" id="CHEBI:57834"/>
    </ligand>
</feature>
<evidence type="ECO:0000313" key="10">
    <source>
        <dbReference type="Proteomes" id="UP001169242"/>
    </source>
</evidence>
<keyword evidence="4 7" id="KW-0745">Spermidine biosynthesis</keyword>
<dbReference type="RefSeq" id="WP_271010690.1">
    <property type="nucleotide sequence ID" value="NZ_JAQIFT010000003.1"/>
</dbReference>
<feature type="binding site" evidence="4">
    <location>
        <begin position="137"/>
        <end position="138"/>
    </location>
    <ligand>
        <name>S-methyl-5'-thioadenosine</name>
        <dbReference type="ChEBI" id="CHEBI:17509"/>
    </ligand>
</feature>
<dbReference type="Proteomes" id="UP001169242">
    <property type="component" value="Unassembled WGS sequence"/>
</dbReference>
<feature type="binding site" evidence="4">
    <location>
        <position position="62"/>
    </location>
    <ligand>
        <name>spermidine</name>
        <dbReference type="ChEBI" id="CHEBI:57834"/>
    </ligand>
</feature>
<dbReference type="PANTHER" id="PTHR11558">
    <property type="entry name" value="SPERMIDINE/SPERMINE SYNTHASE"/>
    <property type="match status" value="1"/>
</dbReference>
<dbReference type="GO" id="GO:0004766">
    <property type="term" value="F:spermidine synthase activity"/>
    <property type="evidence" value="ECO:0007669"/>
    <property type="project" value="UniProtKB-UniRule"/>
</dbReference>
<dbReference type="AlphaFoldDB" id="A0AA42DJ76"/>
<keyword evidence="2 4" id="KW-0808">Transferase</keyword>